<protein>
    <submittedName>
        <fullName evidence="2">Fibronectin type III domain-containing protein</fullName>
    </submittedName>
</protein>
<evidence type="ECO:0000313" key="3">
    <source>
        <dbReference type="Proteomes" id="UP000594759"/>
    </source>
</evidence>
<accession>A0A7S9KZ01</accession>
<dbReference type="InterPro" id="IPR013783">
    <property type="entry name" value="Ig-like_fold"/>
</dbReference>
<proteinExistence type="predicted"/>
<dbReference type="InterPro" id="IPR036116">
    <property type="entry name" value="FN3_sf"/>
</dbReference>
<dbReference type="Pfam" id="PF00041">
    <property type="entry name" value="fn3"/>
    <property type="match status" value="1"/>
</dbReference>
<dbReference type="RefSeq" id="WP_196098899.1">
    <property type="nucleotide sequence ID" value="NZ_CP064939.1"/>
</dbReference>
<evidence type="ECO:0000313" key="2">
    <source>
        <dbReference type="EMBL" id="QPH39432.1"/>
    </source>
</evidence>
<feature type="domain" description="Fibronectin type-III" evidence="1">
    <location>
        <begin position="314"/>
        <end position="411"/>
    </location>
</feature>
<gene>
    <name evidence="2" type="ORF">IZT61_20710</name>
</gene>
<dbReference type="CDD" id="cd00063">
    <property type="entry name" value="FN3"/>
    <property type="match status" value="1"/>
</dbReference>
<dbReference type="EMBL" id="CP064939">
    <property type="protein sequence ID" value="QPH39432.1"/>
    <property type="molecule type" value="Genomic_DNA"/>
</dbReference>
<evidence type="ECO:0000259" key="1">
    <source>
        <dbReference type="PROSITE" id="PS50853"/>
    </source>
</evidence>
<sequence length="1033" mass="114953">MQKASLLGRLALHFQAMGFTLNLKPFAFYLTLVFLLSALSSSAQIYPVQVTPVLVPPYSLNTSDYYNGTTERLAIVLTNTDLQKPVLSVRLRMYIEGQNAKLQSKDGVYYPTITLDAGIPQRISLGDLAPYFNVDNLNFSGITRSMYAQNSKLPEGFYSFCFEAIEVYTGQVLSRKSCSMAYITLSDPPLLNIPVKGESIASREVQNIIFQWTPRNLGSPNGAFNTEYEFTLKELWDTGIAPEAAFHSTQPLYQVTVRPTTLLMGPAEPQLIPGKRYAWRVRAVSTSPMGEQLDSYRNNGFSEIYWFTYQSDCRPPLAINSSVTSGRVTISWTPDPTNNGTPAGGYTLQYRERTLSASKWYSVNTLENRAVLYDLKPGTTYEYRVGSSCVPGNIGIGTDQTTYSDILTLEISGDPNDTRTVNCGMISPEIAIANRTPIQALNQGDLIMAGSFPVKITRVSPSGGGWEGEGYVTIPMLGQANVKVRFSGIQVNTERQLFAGVIETTYDVKETQIVDTKEIEESIKALADVVKKLITTSDKIDKLLEKDVVSASELKDLQQQLASLTVQKDSLTKSAEMVTKLNESIPTYINSAGGASVKDNTPFKEALSKTSAALKADAAAMEEKQFSSFVTLYNSKGYGELLYKLYKIYQFYDECSKDNWKPYKDAGIVPYCFWKNANTSESKQYTFLDRPYTAGVLDGLYIQVYDLAHLGTTLNDLRQNMDDITYAYSIGYMECKGIKSDKLTIAKLKAQLIQAKKDSGFSAWWDNLTIPNKLAKIKECKEQELIRNETEKVINNLYEIISNQERLEKAINTIAKQLNNYFEQLNGTSDEQRYEHGKIVSNIATLLIGTGETKAGKSIIEALEYLATKGKGTFDDIGKRLLGIGKAVKKIWSVNDKQLLKLSSLKQGFLNSSDELMGIEKASDELIAAVSKKRRVVIAKDGSEELRMLEYFSAEASVGGEDMASIILRENPSKAAILEEFLHGTQHKLGIIDDLGRYNAEAHVKDFMIRHQKMLGLSDKDIAILKRLKDLGL</sequence>
<organism evidence="2 3">
    <name type="scientific">Pedobacter endophyticus</name>
    <dbReference type="NCBI Taxonomy" id="2789740"/>
    <lineage>
        <taxon>Bacteria</taxon>
        <taxon>Pseudomonadati</taxon>
        <taxon>Bacteroidota</taxon>
        <taxon>Sphingobacteriia</taxon>
        <taxon>Sphingobacteriales</taxon>
        <taxon>Sphingobacteriaceae</taxon>
        <taxon>Pedobacter</taxon>
    </lineage>
</organism>
<dbReference type="KEGG" id="pex:IZT61_20710"/>
<dbReference type="PROSITE" id="PS50853">
    <property type="entry name" value="FN3"/>
    <property type="match status" value="1"/>
</dbReference>
<keyword evidence="3" id="KW-1185">Reference proteome</keyword>
<reference evidence="2 3" key="1">
    <citation type="submission" date="2020-11" db="EMBL/GenBank/DDBJ databases">
        <title>Pedobacter endophytica, an endophytic bacteria isolated form Carex pumila.</title>
        <authorList>
            <person name="Peng Y."/>
            <person name="Jiang L."/>
            <person name="Lee J."/>
        </authorList>
    </citation>
    <scope>NUCLEOTIDE SEQUENCE [LARGE SCALE GENOMIC DNA]</scope>
    <source>
        <strain evidence="2 3">JBR3-12</strain>
    </source>
</reference>
<dbReference type="Gene3D" id="2.60.40.10">
    <property type="entry name" value="Immunoglobulins"/>
    <property type="match status" value="1"/>
</dbReference>
<dbReference type="SUPFAM" id="SSF49265">
    <property type="entry name" value="Fibronectin type III"/>
    <property type="match status" value="1"/>
</dbReference>
<dbReference type="AlphaFoldDB" id="A0A7S9KZ01"/>
<dbReference type="SMART" id="SM00060">
    <property type="entry name" value="FN3"/>
    <property type="match status" value="2"/>
</dbReference>
<dbReference type="InterPro" id="IPR003961">
    <property type="entry name" value="FN3_dom"/>
</dbReference>
<name>A0A7S9KZ01_9SPHI</name>
<dbReference type="Proteomes" id="UP000594759">
    <property type="component" value="Chromosome"/>
</dbReference>